<protein>
    <recommendedName>
        <fullName evidence="3 8">Malonyl-[acyl-carrier protein] O-methyltransferase</fullName>
        <shortName evidence="8">Malonyl-ACP O-methyltransferase</shortName>
        <ecNumber evidence="3 8">2.1.1.197</ecNumber>
    </recommendedName>
    <alternativeName>
        <fullName evidence="8">Biotin synthesis protein BioC</fullName>
    </alternativeName>
</protein>
<dbReference type="InterPro" id="IPR029063">
    <property type="entry name" value="SAM-dependent_MTases_sf"/>
</dbReference>
<evidence type="ECO:0000256" key="2">
    <source>
        <dbReference type="ARBA" id="ARBA00004746"/>
    </source>
</evidence>
<dbReference type="GO" id="GO:0102130">
    <property type="term" value="F:malonyl-CoA methyltransferase activity"/>
    <property type="evidence" value="ECO:0007669"/>
    <property type="project" value="UniProtKB-EC"/>
</dbReference>
<feature type="domain" description="Methyltransferase type 11" evidence="9">
    <location>
        <begin position="51"/>
        <end position="150"/>
    </location>
</feature>
<dbReference type="GO" id="GO:0032259">
    <property type="term" value="P:methylation"/>
    <property type="evidence" value="ECO:0007669"/>
    <property type="project" value="UniProtKB-KW"/>
</dbReference>
<organism evidence="10 11">
    <name type="scientific">Pasteurella testudinis DSM 23072</name>
    <dbReference type="NCBI Taxonomy" id="1122938"/>
    <lineage>
        <taxon>Bacteria</taxon>
        <taxon>Pseudomonadati</taxon>
        <taxon>Pseudomonadota</taxon>
        <taxon>Gammaproteobacteria</taxon>
        <taxon>Pasteurellales</taxon>
        <taxon>Pasteurellaceae</taxon>
        <taxon>Pasteurella</taxon>
    </lineage>
</organism>
<evidence type="ECO:0000256" key="6">
    <source>
        <dbReference type="ARBA" id="ARBA00022691"/>
    </source>
</evidence>
<evidence type="ECO:0000256" key="5">
    <source>
        <dbReference type="ARBA" id="ARBA00022679"/>
    </source>
</evidence>
<dbReference type="UniPathway" id="UPA00078"/>
<keyword evidence="4 8" id="KW-0489">Methyltransferase</keyword>
<dbReference type="GO" id="GO:0010340">
    <property type="term" value="F:carboxyl-O-methyltransferase activity"/>
    <property type="evidence" value="ECO:0007669"/>
    <property type="project" value="UniProtKB-UniRule"/>
</dbReference>
<dbReference type="AlphaFoldDB" id="A0A1W1UM02"/>
<dbReference type="Gene3D" id="3.40.50.150">
    <property type="entry name" value="Vaccinia Virus protein VP39"/>
    <property type="match status" value="1"/>
</dbReference>
<dbReference type="GO" id="GO:0009102">
    <property type="term" value="P:biotin biosynthetic process"/>
    <property type="evidence" value="ECO:0007669"/>
    <property type="project" value="UniProtKB-UniRule"/>
</dbReference>
<evidence type="ECO:0000256" key="8">
    <source>
        <dbReference type="HAMAP-Rule" id="MF_00835"/>
    </source>
</evidence>
<dbReference type="CDD" id="cd02440">
    <property type="entry name" value="AdoMet_MTases"/>
    <property type="match status" value="1"/>
</dbReference>
<evidence type="ECO:0000256" key="1">
    <source>
        <dbReference type="ARBA" id="ARBA00000852"/>
    </source>
</evidence>
<comment type="function">
    <text evidence="8">Converts the free carboxyl group of a malonyl-thioester to its methyl ester by transfer of a methyl group from S-adenosyl-L-methionine (SAM). It allows to synthesize pimeloyl-ACP via the fatty acid synthetic pathway.</text>
</comment>
<dbReference type="PANTHER" id="PTHR13090">
    <property type="entry name" value="ARGININE-HYDROXYLASE NDUFAF5, MITOCHONDRIAL"/>
    <property type="match status" value="1"/>
</dbReference>
<dbReference type="Proteomes" id="UP000192408">
    <property type="component" value="Unassembled WGS sequence"/>
</dbReference>
<comment type="similarity">
    <text evidence="8">Belongs to the methyltransferase superfamily.</text>
</comment>
<keyword evidence="7 8" id="KW-0093">Biotin biosynthesis</keyword>
<evidence type="ECO:0000256" key="3">
    <source>
        <dbReference type="ARBA" id="ARBA00012327"/>
    </source>
</evidence>
<dbReference type="Pfam" id="PF08241">
    <property type="entry name" value="Methyltransf_11"/>
    <property type="match status" value="1"/>
</dbReference>
<keyword evidence="5 8" id="KW-0808">Transferase</keyword>
<evidence type="ECO:0000256" key="4">
    <source>
        <dbReference type="ARBA" id="ARBA00022603"/>
    </source>
</evidence>
<dbReference type="RefSeq" id="WP_244165607.1">
    <property type="nucleotide sequence ID" value="NZ_FWWV01000008.1"/>
</dbReference>
<comment type="catalytic activity">
    <reaction evidence="1 8">
        <text>malonyl-[ACP] + S-adenosyl-L-methionine = malonyl-[ACP] methyl ester + S-adenosyl-L-homocysteine</text>
        <dbReference type="Rhea" id="RHEA:17105"/>
        <dbReference type="Rhea" id="RHEA-COMP:9623"/>
        <dbReference type="Rhea" id="RHEA-COMP:9954"/>
        <dbReference type="ChEBI" id="CHEBI:57856"/>
        <dbReference type="ChEBI" id="CHEBI:59789"/>
        <dbReference type="ChEBI" id="CHEBI:78449"/>
        <dbReference type="ChEBI" id="CHEBI:78845"/>
        <dbReference type="EC" id="2.1.1.197"/>
    </reaction>
</comment>
<accession>A0A1W1UM02</accession>
<proteinExistence type="inferred from homology"/>
<dbReference type="EMBL" id="FWWV01000008">
    <property type="protein sequence ID" value="SMB82136.1"/>
    <property type="molecule type" value="Genomic_DNA"/>
</dbReference>
<keyword evidence="11" id="KW-1185">Reference proteome</keyword>
<evidence type="ECO:0000259" key="9">
    <source>
        <dbReference type="Pfam" id="PF08241"/>
    </source>
</evidence>
<dbReference type="InterPro" id="IPR013216">
    <property type="entry name" value="Methyltransf_11"/>
</dbReference>
<sequence length="263" mass="30052">MPLSREKLRIQRCFAKALPSYDQQARAQAQINRRLCQMLAQNGRLQFERVLEIGCGSGGLTRLLAQQLSAQSHKVRSWQLNDLNPLALQQAQAWLTTETVQLLAGDAEYLTLDQPVDLLASASTVQWFSQPQRFIRLAEQALKPQGLLLFSTFLPDNLIEIKQLTQIGLNYPDKARWLAWLQPHFELLALDCERIVCHFTQPSAVLRHLKATGVTATNQQAWTKGKLADFYQRYQQRFGVCDDENHSKVRLTYAPLLILAKRK</sequence>
<evidence type="ECO:0000313" key="11">
    <source>
        <dbReference type="Proteomes" id="UP000192408"/>
    </source>
</evidence>
<dbReference type="InterPro" id="IPR050602">
    <property type="entry name" value="Malonyl-ACP_OMT"/>
</dbReference>
<dbReference type="EC" id="2.1.1.197" evidence="3 8"/>
<gene>
    <name evidence="8" type="primary">bioC</name>
    <name evidence="10" type="ORF">SAMN05660772_02008</name>
</gene>
<evidence type="ECO:0000313" key="10">
    <source>
        <dbReference type="EMBL" id="SMB82136.1"/>
    </source>
</evidence>
<dbReference type="STRING" id="1122938.SAMN05660772_02008"/>
<name>A0A1W1UM02_9PAST</name>
<dbReference type="InterPro" id="IPR011814">
    <property type="entry name" value="BioC"/>
</dbReference>
<evidence type="ECO:0000256" key="7">
    <source>
        <dbReference type="ARBA" id="ARBA00022756"/>
    </source>
</evidence>
<dbReference type="NCBIfam" id="TIGR02072">
    <property type="entry name" value="BioC"/>
    <property type="match status" value="1"/>
</dbReference>
<dbReference type="GO" id="GO:0008757">
    <property type="term" value="F:S-adenosylmethionine-dependent methyltransferase activity"/>
    <property type="evidence" value="ECO:0007669"/>
    <property type="project" value="InterPro"/>
</dbReference>
<dbReference type="HAMAP" id="MF_00835">
    <property type="entry name" value="BioC"/>
    <property type="match status" value="1"/>
</dbReference>
<reference evidence="11" key="1">
    <citation type="submission" date="2017-04" db="EMBL/GenBank/DDBJ databases">
        <authorList>
            <person name="Varghese N."/>
            <person name="Submissions S."/>
        </authorList>
    </citation>
    <scope>NUCLEOTIDE SEQUENCE [LARGE SCALE GENOMIC DNA]</scope>
    <source>
        <strain evidence="11">DSM 23072</strain>
    </source>
</reference>
<comment type="pathway">
    <text evidence="2 8">Cofactor biosynthesis; biotin biosynthesis.</text>
</comment>
<keyword evidence="6 8" id="KW-0949">S-adenosyl-L-methionine</keyword>
<dbReference type="PANTHER" id="PTHR13090:SF1">
    <property type="entry name" value="ARGININE-HYDROXYLASE NDUFAF5, MITOCHONDRIAL"/>
    <property type="match status" value="1"/>
</dbReference>
<dbReference type="SUPFAM" id="SSF53335">
    <property type="entry name" value="S-adenosyl-L-methionine-dependent methyltransferases"/>
    <property type="match status" value="1"/>
</dbReference>